<comment type="caution">
    <text evidence="1">The sequence shown here is derived from an EMBL/GenBank/DDBJ whole genome shotgun (WGS) entry which is preliminary data.</text>
</comment>
<keyword evidence="2" id="KW-1185">Reference proteome</keyword>
<dbReference type="Proteomes" id="UP001150941">
    <property type="component" value="Unassembled WGS sequence"/>
</dbReference>
<proteinExistence type="predicted"/>
<dbReference type="Pfam" id="PF11885">
    <property type="entry name" value="DUF3405"/>
    <property type="match status" value="1"/>
</dbReference>
<evidence type="ECO:0000313" key="2">
    <source>
        <dbReference type="Proteomes" id="UP001150941"/>
    </source>
</evidence>
<dbReference type="RefSeq" id="XP_058328080.1">
    <property type="nucleotide sequence ID" value="XM_058477735.1"/>
</dbReference>
<evidence type="ECO:0000313" key="1">
    <source>
        <dbReference type="EMBL" id="KAJ5223897.1"/>
    </source>
</evidence>
<name>A0A9W9NPU4_9EURO</name>
<dbReference type="EMBL" id="JAPQKS010000006">
    <property type="protein sequence ID" value="KAJ5223897.1"/>
    <property type="molecule type" value="Genomic_DNA"/>
</dbReference>
<dbReference type="GeneID" id="83205038"/>
<organism evidence="1 2">
    <name type="scientific">Penicillium chermesinum</name>
    <dbReference type="NCBI Taxonomy" id="63820"/>
    <lineage>
        <taxon>Eukaryota</taxon>
        <taxon>Fungi</taxon>
        <taxon>Dikarya</taxon>
        <taxon>Ascomycota</taxon>
        <taxon>Pezizomycotina</taxon>
        <taxon>Eurotiomycetes</taxon>
        <taxon>Eurotiomycetidae</taxon>
        <taxon>Eurotiales</taxon>
        <taxon>Aspergillaceae</taxon>
        <taxon>Penicillium</taxon>
    </lineage>
</organism>
<dbReference type="PANTHER" id="PTHR36205:SF4">
    <property type="match status" value="1"/>
</dbReference>
<reference evidence="1" key="1">
    <citation type="submission" date="2022-11" db="EMBL/GenBank/DDBJ databases">
        <authorList>
            <person name="Petersen C."/>
        </authorList>
    </citation>
    <scope>NUCLEOTIDE SEQUENCE</scope>
    <source>
        <strain evidence="1">IBT 19713</strain>
    </source>
</reference>
<protein>
    <submittedName>
        <fullName evidence="1">Uncharacterized protein</fullName>
    </submittedName>
</protein>
<gene>
    <name evidence="1" type="ORF">N7468_008439</name>
</gene>
<dbReference type="AlphaFoldDB" id="A0A9W9NPU4"/>
<accession>A0A9W9NPU4</accession>
<dbReference type="PANTHER" id="PTHR36205">
    <property type="entry name" value="CHROMOSOME 19, WHOLE GENOME SHOTGUN SEQUENCE"/>
    <property type="match status" value="1"/>
</dbReference>
<sequence length="160" mass="18494">MTVPTFALWHGLKAVHFPHPIYLDGKWTAKELGRILNPGPPDRINGDMASIWNFNHMWDHILYRFSYMFTAQTAEDFYRRWLGYKIDPNQYTDGTIHQDPQGRNWFDGGHLLVGLRLIKLTPRASSRGKTFMALYVYPPMLLHPIKNTDLKKGPGMAVPV</sequence>
<dbReference type="InterPro" id="IPR021822">
    <property type="entry name" value="DUF3405"/>
</dbReference>
<reference evidence="1" key="2">
    <citation type="journal article" date="2023" name="IMA Fungus">
        <title>Comparative genomic study of the Penicillium genus elucidates a diverse pangenome and 15 lateral gene transfer events.</title>
        <authorList>
            <person name="Petersen C."/>
            <person name="Sorensen T."/>
            <person name="Nielsen M.R."/>
            <person name="Sondergaard T.E."/>
            <person name="Sorensen J.L."/>
            <person name="Fitzpatrick D.A."/>
            <person name="Frisvad J.C."/>
            <person name="Nielsen K.L."/>
        </authorList>
    </citation>
    <scope>NUCLEOTIDE SEQUENCE</scope>
    <source>
        <strain evidence="1">IBT 19713</strain>
    </source>
</reference>
<dbReference type="OrthoDB" id="3353407at2759"/>